<feature type="domain" description="RagB/SusD" evidence="7">
    <location>
        <begin position="327"/>
        <end position="428"/>
    </location>
</feature>
<evidence type="ECO:0000256" key="3">
    <source>
        <dbReference type="ARBA" id="ARBA00022729"/>
    </source>
</evidence>
<dbReference type="Pfam" id="PF07980">
    <property type="entry name" value="SusD_RagB"/>
    <property type="match status" value="1"/>
</dbReference>
<keyword evidence="5" id="KW-0998">Cell outer membrane</keyword>
<sequence length="454" mass="50708">MNTLYKLSVFALFAVGFSACNSFLDREPLSQVTNDNFFNSETNANSAVIGMYRTMTSSFSWGQTAVIVPEFSARHVAHASAFPEYENFATHNVTVINPWTSNVWQGVYNTINAANNIIARVPEIPENAISLEKRNQFIGEGKFVRAMSYFFLVRAFGRVPLKLTATTEEENQAIRQSDPEEIYAQMVTDLTESVEALQESNESVDATKGRATKAAAKALLAKVYLYQAQYTNDYTQAASLAKEIIDSEAFQLVANFGSIWQNENTTESIFELQFDDQTTNPLALVSNDNASMLFRAKDSSIVALFEEGDSRRDFSVFKGTRDQFYIGKFPNANPPSQNLPIIRLAEIYLIHAEAAARVSGTVSTEAFNSLNAVLTRANVGREISEFTNVDDFVLFVQEEKERELLFEGETWFDFCRTGLALEKYSSLSNEQYFVYPIPSGQIVLGGGLEQNPGY</sequence>
<dbReference type="CDD" id="cd08977">
    <property type="entry name" value="SusD"/>
    <property type="match status" value="1"/>
</dbReference>
<evidence type="ECO:0000256" key="2">
    <source>
        <dbReference type="ARBA" id="ARBA00006275"/>
    </source>
</evidence>
<keyword evidence="4" id="KW-0472">Membrane</keyword>
<evidence type="ECO:0000259" key="7">
    <source>
        <dbReference type="Pfam" id="PF07980"/>
    </source>
</evidence>
<gene>
    <name evidence="9" type="ORF">GCM10017764_00460</name>
</gene>
<evidence type="ECO:0000256" key="6">
    <source>
        <dbReference type="SAM" id="SignalP"/>
    </source>
</evidence>
<name>A0ABQ3HRW8_9SPHI</name>
<evidence type="ECO:0000259" key="8">
    <source>
        <dbReference type="Pfam" id="PF14322"/>
    </source>
</evidence>
<dbReference type="InterPro" id="IPR033985">
    <property type="entry name" value="SusD-like_N"/>
</dbReference>
<dbReference type="PROSITE" id="PS51257">
    <property type="entry name" value="PROKAR_LIPOPROTEIN"/>
    <property type="match status" value="1"/>
</dbReference>
<dbReference type="InterPro" id="IPR011990">
    <property type="entry name" value="TPR-like_helical_dom_sf"/>
</dbReference>
<evidence type="ECO:0000256" key="4">
    <source>
        <dbReference type="ARBA" id="ARBA00023136"/>
    </source>
</evidence>
<feature type="chain" id="PRO_5046102572" evidence="6">
    <location>
        <begin position="22"/>
        <end position="454"/>
    </location>
</feature>
<comment type="similarity">
    <text evidence="2">Belongs to the SusD family.</text>
</comment>
<organism evidence="9 10">
    <name type="scientific">Sphingobacterium griseoflavum</name>
    <dbReference type="NCBI Taxonomy" id="1474952"/>
    <lineage>
        <taxon>Bacteria</taxon>
        <taxon>Pseudomonadati</taxon>
        <taxon>Bacteroidota</taxon>
        <taxon>Sphingobacteriia</taxon>
        <taxon>Sphingobacteriales</taxon>
        <taxon>Sphingobacteriaceae</taxon>
        <taxon>Sphingobacterium</taxon>
    </lineage>
</organism>
<evidence type="ECO:0000313" key="9">
    <source>
        <dbReference type="EMBL" id="GHE23078.1"/>
    </source>
</evidence>
<comment type="subcellular location">
    <subcellularLocation>
        <location evidence="1">Cell outer membrane</location>
    </subcellularLocation>
</comment>
<protein>
    <submittedName>
        <fullName evidence="9">Membrane protein</fullName>
    </submittedName>
</protein>
<accession>A0ABQ3HRW8</accession>
<keyword evidence="3 6" id="KW-0732">Signal</keyword>
<feature type="domain" description="SusD-like N-terminal" evidence="8">
    <location>
        <begin position="23"/>
        <end position="225"/>
    </location>
</feature>
<evidence type="ECO:0000313" key="10">
    <source>
        <dbReference type="Proteomes" id="UP000620550"/>
    </source>
</evidence>
<dbReference type="SUPFAM" id="SSF48452">
    <property type="entry name" value="TPR-like"/>
    <property type="match status" value="1"/>
</dbReference>
<evidence type="ECO:0000256" key="5">
    <source>
        <dbReference type="ARBA" id="ARBA00023237"/>
    </source>
</evidence>
<keyword evidence="10" id="KW-1185">Reference proteome</keyword>
<proteinExistence type="inferred from homology"/>
<dbReference type="EMBL" id="BNAF01000001">
    <property type="protein sequence ID" value="GHE23078.1"/>
    <property type="molecule type" value="Genomic_DNA"/>
</dbReference>
<dbReference type="Pfam" id="PF14322">
    <property type="entry name" value="SusD-like_3"/>
    <property type="match status" value="1"/>
</dbReference>
<comment type="caution">
    <text evidence="9">The sequence shown here is derived from an EMBL/GenBank/DDBJ whole genome shotgun (WGS) entry which is preliminary data.</text>
</comment>
<dbReference type="Gene3D" id="1.25.40.390">
    <property type="match status" value="1"/>
</dbReference>
<reference evidence="10" key="1">
    <citation type="journal article" date="2019" name="Int. J. Syst. Evol. Microbiol.">
        <title>The Global Catalogue of Microorganisms (GCM) 10K type strain sequencing project: providing services to taxonomists for standard genome sequencing and annotation.</title>
        <authorList>
            <consortium name="The Broad Institute Genomics Platform"/>
            <consortium name="The Broad Institute Genome Sequencing Center for Infectious Disease"/>
            <person name="Wu L."/>
            <person name="Ma J."/>
        </authorList>
    </citation>
    <scope>NUCLEOTIDE SEQUENCE [LARGE SCALE GENOMIC DNA]</scope>
    <source>
        <strain evidence="10">CGMCC 1.12966</strain>
    </source>
</reference>
<feature type="signal peptide" evidence="6">
    <location>
        <begin position="1"/>
        <end position="21"/>
    </location>
</feature>
<dbReference type="RefSeq" id="WP_189624592.1">
    <property type="nucleotide sequence ID" value="NZ_BNAF01000001.1"/>
</dbReference>
<evidence type="ECO:0000256" key="1">
    <source>
        <dbReference type="ARBA" id="ARBA00004442"/>
    </source>
</evidence>
<dbReference type="Proteomes" id="UP000620550">
    <property type="component" value="Unassembled WGS sequence"/>
</dbReference>
<dbReference type="InterPro" id="IPR012944">
    <property type="entry name" value="SusD_RagB_dom"/>
</dbReference>